<feature type="coiled-coil region" evidence="10">
    <location>
        <begin position="1357"/>
        <end position="1402"/>
    </location>
</feature>
<evidence type="ECO:0000256" key="2">
    <source>
        <dbReference type="ARBA" id="ARBA00022490"/>
    </source>
</evidence>
<evidence type="ECO:0000256" key="7">
    <source>
        <dbReference type="ARBA" id="ARBA00023273"/>
    </source>
</evidence>
<feature type="compositionally biased region" description="Low complexity" evidence="11">
    <location>
        <begin position="1073"/>
        <end position="1083"/>
    </location>
</feature>
<evidence type="ECO:0000256" key="11">
    <source>
        <dbReference type="SAM" id="MobiDB-lite"/>
    </source>
</evidence>
<evidence type="ECO:0000313" key="12">
    <source>
        <dbReference type="EMBL" id="CAF0746511.1"/>
    </source>
</evidence>
<dbReference type="Proteomes" id="UP000663879">
    <property type="component" value="Unassembled WGS sequence"/>
</dbReference>
<dbReference type="PANTHER" id="PTHR14885">
    <property type="entry name" value="CILIA- AND FLAGELLA-ASSOCIATED PROTEIN 43-RELATED"/>
    <property type="match status" value="1"/>
</dbReference>
<dbReference type="SUPFAM" id="SSF50978">
    <property type="entry name" value="WD40 repeat-like"/>
    <property type="match status" value="1"/>
</dbReference>
<dbReference type="SMART" id="SM00320">
    <property type="entry name" value="WD40"/>
    <property type="match status" value="6"/>
</dbReference>
<evidence type="ECO:0000256" key="9">
    <source>
        <dbReference type="ARBA" id="ARBA00023662"/>
    </source>
</evidence>
<organism evidence="12 13">
    <name type="scientific">Brachionus calyciflorus</name>
    <dbReference type="NCBI Taxonomy" id="104777"/>
    <lineage>
        <taxon>Eukaryota</taxon>
        <taxon>Metazoa</taxon>
        <taxon>Spiralia</taxon>
        <taxon>Gnathifera</taxon>
        <taxon>Rotifera</taxon>
        <taxon>Eurotatoria</taxon>
        <taxon>Monogononta</taxon>
        <taxon>Pseudotrocha</taxon>
        <taxon>Ploima</taxon>
        <taxon>Brachionidae</taxon>
        <taxon>Brachionus</taxon>
    </lineage>
</organism>
<keyword evidence="7" id="KW-0966">Cell projection</keyword>
<proteinExistence type="inferred from homology"/>
<feature type="region of interest" description="Disordered" evidence="11">
    <location>
        <begin position="1062"/>
        <end position="1083"/>
    </location>
</feature>
<dbReference type="OrthoDB" id="535167at2759"/>
<evidence type="ECO:0000256" key="1">
    <source>
        <dbReference type="ARBA" id="ARBA00004430"/>
    </source>
</evidence>
<comment type="similarity">
    <text evidence="8">Belongs to the CFAP43 family.</text>
</comment>
<dbReference type="EMBL" id="CAJNOC010000332">
    <property type="protein sequence ID" value="CAF0746511.1"/>
    <property type="molecule type" value="Genomic_DNA"/>
</dbReference>
<feature type="coiled-coil region" evidence="10">
    <location>
        <begin position="1280"/>
        <end position="1314"/>
    </location>
</feature>
<keyword evidence="6" id="KW-0206">Cytoskeleton</keyword>
<keyword evidence="3" id="KW-0853">WD repeat</keyword>
<dbReference type="Pfam" id="PF25828">
    <property type="entry name" value="CC_Cfap43"/>
    <property type="match status" value="1"/>
</dbReference>
<accession>A0A813NXD3</accession>
<dbReference type="InterPro" id="IPR036322">
    <property type="entry name" value="WD40_repeat_dom_sf"/>
</dbReference>
<evidence type="ECO:0000256" key="5">
    <source>
        <dbReference type="ARBA" id="ARBA00023054"/>
    </source>
</evidence>
<dbReference type="SUPFAM" id="SSF50998">
    <property type="entry name" value="Quinoprotein alcohol dehydrogenase-like"/>
    <property type="match status" value="1"/>
</dbReference>
<evidence type="ECO:0000256" key="6">
    <source>
        <dbReference type="ARBA" id="ARBA00023212"/>
    </source>
</evidence>
<evidence type="ECO:0000256" key="3">
    <source>
        <dbReference type="ARBA" id="ARBA00022574"/>
    </source>
</evidence>
<comment type="subcellular location">
    <subcellularLocation>
        <location evidence="1">Cytoplasm</location>
        <location evidence="1">Cytoskeleton</location>
        <location evidence="1">Cilium axoneme</location>
    </subcellularLocation>
</comment>
<comment type="caution">
    <text evidence="12">The sequence shown here is derived from an EMBL/GenBank/DDBJ whole genome shotgun (WGS) entry which is preliminary data.</text>
</comment>
<dbReference type="InterPro" id="IPR001680">
    <property type="entry name" value="WD40_rpt"/>
</dbReference>
<dbReference type="Pfam" id="PF00400">
    <property type="entry name" value="WD40"/>
    <property type="match status" value="1"/>
</dbReference>
<gene>
    <name evidence="12" type="ORF">OXX778_LOCUS3681</name>
</gene>
<dbReference type="Gene3D" id="2.130.10.10">
    <property type="entry name" value="YVTN repeat-like/Quinoprotein amine dehydrogenase"/>
    <property type="match status" value="2"/>
</dbReference>
<keyword evidence="5 10" id="KW-0175">Coiled coil</keyword>
<feature type="coiled-coil region" evidence="10">
    <location>
        <begin position="1141"/>
        <end position="1178"/>
    </location>
</feature>
<reference evidence="12" key="1">
    <citation type="submission" date="2021-02" db="EMBL/GenBank/DDBJ databases">
        <authorList>
            <person name="Nowell W R."/>
        </authorList>
    </citation>
    <scope>NUCLEOTIDE SEQUENCE</scope>
    <source>
        <strain evidence="12">Ploen Becks lab</strain>
    </source>
</reference>
<dbReference type="GO" id="GO:0005930">
    <property type="term" value="C:axoneme"/>
    <property type="evidence" value="ECO:0007669"/>
    <property type="project" value="UniProtKB-SubCell"/>
</dbReference>
<dbReference type="PANTHER" id="PTHR14885:SF1">
    <property type="entry name" value="CILIA- AND FLAGELLA-ASSOCIATED PROTEIN 43"/>
    <property type="match status" value="1"/>
</dbReference>
<name>A0A813NXD3_9BILA</name>
<evidence type="ECO:0000256" key="8">
    <source>
        <dbReference type="ARBA" id="ARBA00023605"/>
    </source>
</evidence>
<evidence type="ECO:0000313" key="13">
    <source>
        <dbReference type="Proteomes" id="UP000663879"/>
    </source>
</evidence>
<dbReference type="GO" id="GO:0003341">
    <property type="term" value="P:cilium movement"/>
    <property type="evidence" value="ECO:0007669"/>
    <property type="project" value="UniProtKB-ARBA"/>
</dbReference>
<protein>
    <recommendedName>
        <fullName evidence="9">Cilia- and flagella-associated protein 43</fullName>
    </recommendedName>
</protein>
<dbReference type="InterPro" id="IPR011047">
    <property type="entry name" value="Quinoprotein_ADH-like_sf"/>
</dbReference>
<keyword evidence="4" id="KW-0677">Repeat</keyword>
<evidence type="ECO:0000256" key="10">
    <source>
        <dbReference type="SAM" id="Coils"/>
    </source>
</evidence>
<dbReference type="GO" id="GO:0060271">
    <property type="term" value="P:cilium assembly"/>
    <property type="evidence" value="ECO:0007669"/>
    <property type="project" value="TreeGrafter"/>
</dbReference>
<dbReference type="InterPro" id="IPR015943">
    <property type="entry name" value="WD40/YVTN_repeat-like_dom_sf"/>
</dbReference>
<keyword evidence="2" id="KW-0963">Cytoplasm</keyword>
<sequence>MALFEPSIELGHVKNLWTDSYNGQKAYFVNNTVLVYSCGANLKFYDIETKETTNFQPSNFDLNQGLNNICHLTANSAINKFAFSETQLGPKVYVYDFDKKIKEQSVLIDGADIEYLIIEFSNSEALLTLAAIPNMKIIIWNWKNGSRLTNINLNESLMYPEFVTFSPTNWRHLTVAYKTEINIWKLEQFDSEKFKTNNTRFLLPISDNQVEEQVVGPEFKNEFDYPNNAITNLDEKNAHLIDEILDPRKRHTLKSICWSNIDEILVSTNENYIFKYSLVDSSIKCVFKPKVEPSEDIFELNRNNLINKMLIHKQGLFALCDDGFIRILDGGDLLTINKKKEHQPIEVIKLIDNCSNFISNLSFNTKHSLLATSTNKGVQLVDCEKLLHGALSSNKESLSLKLDFSNEAGNQNDKRLELIINYDAGRIVGISSVNPQTENFLVLKEFGTIQVWNVKKRQIVNRLHLKKECSYLATHPHMPLAVVGTVDGHLIFVDFSNYLYPKTLENISLHSKQVKRLKFNTSGTFLISVGDDCKVYVIDVSLAVNVESYLINLDQRLITDFTKPTNFEPGFYILGYTEFDGEATCLDTFDYIHDDSTKLISTRVAIGLYDNASWEVTKKQINDNPQSVINNSDPKSAAYQQSLHLHNALMPNVQTDSVITRLDYIDSSSTPNYDYINQEFKVQLASKCLLFDINYSIFQEKSKIYASKKLDFKDEIINKNIIHSHYLFSDMILTSKNYFVLFCDRFLAKFVILENETSKKTVNKQSYLDLVEIVGSHEFGYGCVSSTNNRQFMITGGFDGTVSIRKTADPLNYIEIKGPHFSNGGCLMVRFHSDLTNILVAGNDNTVNCLNWSVSNDSVVRALRSGSLEGNVNRPAFASLESHYKNETTGVTWFEYKEKEFYKEQDVQYLPIKKNIIDGLAEIKVQLNQLMDINNGREELAKLKEHEFYLDLEELERLHKEADTEILKIKDKTEFDNLSKLFIREQIKKECWDGMKVKGRGIQAFNSNLLVENYSLKERTQEELKSLERVKMIRRIELMAQKTRSELTVDLMKRDNITELAELDEDEQKDVDNASNSSGQGSNNYISPNLVQLSYKGSIGPLFNGDSSLFYHQFELFTREQKWMQIILIQDALFRIKENFNKEFELVMQRKHQEIAKIKEKNQRLKQIYIDLNEEQQLSEPQFGDAENPELLFDVKDDEIKVEKYLTPEQRKQLEEQLAEEARRRELEKLDNWRERGLMDMMSGVLQIRREDELKKDIPIPPFVKEKPKEEWTPEEHKIYQVYEQKVKELNEEREKLRKQLHAEIGKINEQIQECYVNFDNILLNLHLRKVKTQQAIYQEELKIVRLFNSLVVDTELETYERQLNTKLDNLKEQKKEITQEIQHLKKSLDSFREEFDILTAEDKSQEKAFLREFSDVPPGVRDQLLKLYKKRTNKRVPINKTNLNPTPHNVPELGVDNPFSDRPSTAQQLHFHEMDTQASLAELDNYEHAPSGCDHSVWERFINVRRNKIAMENTLKIKNLNINEMNLYLQKRMEEDDFKKKEIDEYSKNSLAMQELRLKAHHNLQIQLLMKQGQVEINPGAYVHNFENCLLINRKVVESLNKIIQHHGKQKITIMVDSKDFRKGIRQLEWEHHKMKMIIEDYITKQRDITYLKLTREVQEYLNSEDYDAKKQKEIAVLEDTIAYQAKQYEKVYKNKTKKVNEIRNFSIKVANNNDHLDDNLKDTNVSLYDRKHINEEMTGKTIETIRQEKFQQIIQRRKLVDLAKAQAQEVAFLRSEVERLRMKTFPALVQIEF</sequence>
<keyword evidence="13" id="KW-1185">Reference proteome</keyword>
<evidence type="ECO:0000256" key="4">
    <source>
        <dbReference type="ARBA" id="ARBA00022737"/>
    </source>
</evidence>